<dbReference type="SUPFAM" id="SSF55961">
    <property type="entry name" value="Bet v1-like"/>
    <property type="match status" value="1"/>
</dbReference>
<reference evidence="4 5" key="1">
    <citation type="submission" date="2016-10" db="EMBL/GenBank/DDBJ databases">
        <authorList>
            <person name="Varghese N."/>
            <person name="Submissions S."/>
        </authorList>
    </citation>
    <scope>NUCLEOTIDE SEQUENCE [LARGE SCALE GENOMIC DNA]</scope>
    <source>
        <strain evidence="4 5">IAM 15147</strain>
    </source>
</reference>
<comment type="caution">
    <text evidence="4">The sequence shown here is derived from an EMBL/GenBank/DDBJ whole genome shotgun (WGS) entry which is preliminary data.</text>
</comment>
<dbReference type="AlphaFoldDB" id="A0AA94HLD0"/>
<dbReference type="Pfam" id="PF08327">
    <property type="entry name" value="AHSA1"/>
    <property type="match status" value="1"/>
</dbReference>
<evidence type="ECO:0000313" key="5">
    <source>
        <dbReference type="Proteomes" id="UP000198506"/>
    </source>
</evidence>
<dbReference type="InterPro" id="IPR013538">
    <property type="entry name" value="ASHA1/2-like_C"/>
</dbReference>
<protein>
    <submittedName>
        <fullName evidence="4">Uncharacterized conserved protein YndB, AHSA1/START domain</fullName>
    </submittedName>
</protein>
<dbReference type="InterPro" id="IPR023393">
    <property type="entry name" value="START-like_dom_sf"/>
</dbReference>
<feature type="region of interest" description="Disordered" evidence="2">
    <location>
        <begin position="1"/>
        <end position="22"/>
    </location>
</feature>
<sequence length="161" mass="17986">MDEHDTAQADDTALAESGDASAPITHEVEVAVSRTRAWDAYVHGLEEWWHPGWTAFGTGLDRIEVEPHAGGRIIEHGRDGEQREWGEVLEAEPGERFAHTLHPSHEGDPTVVTVDFDDLPHGGTRVRLTHGGWNESNLAGRAKHTDWPMLLERYRAHAQHV</sequence>
<comment type="similarity">
    <text evidence="1">Belongs to the AHA1 family.</text>
</comment>
<dbReference type="Proteomes" id="UP000198506">
    <property type="component" value="Unassembled WGS sequence"/>
</dbReference>
<dbReference type="EMBL" id="FOZN01000002">
    <property type="protein sequence ID" value="SFS07207.1"/>
    <property type="molecule type" value="Genomic_DNA"/>
</dbReference>
<evidence type="ECO:0000256" key="2">
    <source>
        <dbReference type="SAM" id="MobiDB-lite"/>
    </source>
</evidence>
<dbReference type="Gene3D" id="3.30.530.20">
    <property type="match status" value="1"/>
</dbReference>
<evidence type="ECO:0000256" key="1">
    <source>
        <dbReference type="ARBA" id="ARBA00006817"/>
    </source>
</evidence>
<evidence type="ECO:0000313" key="4">
    <source>
        <dbReference type="EMBL" id="SFS07207.1"/>
    </source>
</evidence>
<accession>A0AA94HLD0</accession>
<organism evidence="4 5">
    <name type="scientific">Agrococcus baldri</name>
    <dbReference type="NCBI Taxonomy" id="153730"/>
    <lineage>
        <taxon>Bacteria</taxon>
        <taxon>Bacillati</taxon>
        <taxon>Actinomycetota</taxon>
        <taxon>Actinomycetes</taxon>
        <taxon>Micrococcales</taxon>
        <taxon>Microbacteriaceae</taxon>
        <taxon>Agrococcus</taxon>
    </lineage>
</organism>
<proteinExistence type="inferred from homology"/>
<evidence type="ECO:0000259" key="3">
    <source>
        <dbReference type="Pfam" id="PF08327"/>
    </source>
</evidence>
<keyword evidence="5" id="KW-1185">Reference proteome</keyword>
<name>A0AA94HLD0_9MICO</name>
<gene>
    <name evidence="4" type="ORF">SAMN04487783_0926</name>
</gene>
<feature type="domain" description="Activator of Hsp90 ATPase homologue 1/2-like C-terminal" evidence="3">
    <location>
        <begin position="32"/>
        <end position="153"/>
    </location>
</feature>